<dbReference type="EMBL" id="DTKL01000066">
    <property type="protein sequence ID" value="HGY95123.1"/>
    <property type="molecule type" value="Genomic_DNA"/>
</dbReference>
<dbReference type="Gene3D" id="1.10.10.1100">
    <property type="entry name" value="BFD-like [2Fe-2S]-binding domain"/>
    <property type="match status" value="1"/>
</dbReference>
<sequence>MNSNQNSTFDVVVAGGGPAGMAAACAAAGTSRVAILDENPELGGQIWRNSVHALESPLAQQWRRKIDERNITFLAGHRIFAAPERGLLHAEGPDGFSEIRYNHLILATGAREQFLPFPGWTLRGVTGAGGLQALVKSGLTVANKRIVLAGSGPLLLAVAAYLQQHGAHVLAICEQASLSRLAGFSLALLTHPGKIAEGLRYRGALSQVPYKPGWWPIMAHGRKGQLRAVTISNGHRQIEISCDLLACGFHLVPNLELPALLGCEITDHGVSVNALQQTSIPGVYCAGESTGIGGLEKSLIEGEIAGLASSGQYERAQALRFKRSHALRFATEMRRAFALREELRHLCQPDTLVCRCEDIPYERLNGHTSWRAAKLHTRCGMGPCQGRVCGSAAHFLFGWQANSIRPPVLPVQVGTLAGTRTIPHTNHSLQ</sequence>
<dbReference type="PRINTS" id="PR00469">
    <property type="entry name" value="PNDRDTASEII"/>
</dbReference>
<dbReference type="Pfam" id="PF07992">
    <property type="entry name" value="Pyr_redox_2"/>
    <property type="match status" value="1"/>
</dbReference>
<dbReference type="SUPFAM" id="SSF51905">
    <property type="entry name" value="FAD/NAD(P)-binding domain"/>
    <property type="match status" value="1"/>
</dbReference>
<dbReference type="PIRSF" id="PIRSF037495">
    <property type="entry name" value="Opine_OX_OoxA/HcnB"/>
    <property type="match status" value="1"/>
</dbReference>
<dbReference type="PRINTS" id="PR00368">
    <property type="entry name" value="FADPNR"/>
</dbReference>
<dbReference type="PANTHER" id="PTHR42949:SF3">
    <property type="entry name" value="ANAEROBIC GLYCEROL-3-PHOSPHATE DEHYDROGENASE SUBUNIT B"/>
    <property type="match status" value="1"/>
</dbReference>
<dbReference type="InterPro" id="IPR023753">
    <property type="entry name" value="FAD/NAD-binding_dom"/>
</dbReference>
<feature type="domain" description="FAD/NAD(P)-binding" evidence="2">
    <location>
        <begin position="9"/>
        <end position="290"/>
    </location>
</feature>
<gene>
    <name evidence="3" type="ORF">ENW50_10650</name>
</gene>
<dbReference type="Gene3D" id="3.50.50.60">
    <property type="entry name" value="FAD/NAD(P)-binding domain"/>
    <property type="match status" value="2"/>
</dbReference>
<dbReference type="InterPro" id="IPR051691">
    <property type="entry name" value="Metab_Enz_Cyan_OpOx_G3PDH"/>
</dbReference>
<name>A0A7V4XTZ3_9BACT</name>
<dbReference type="GO" id="GO:0016491">
    <property type="term" value="F:oxidoreductase activity"/>
    <property type="evidence" value="ECO:0007669"/>
    <property type="project" value="UniProtKB-KW"/>
</dbReference>
<evidence type="ECO:0000313" key="3">
    <source>
        <dbReference type="EMBL" id="HGY95123.1"/>
    </source>
</evidence>
<protein>
    <submittedName>
        <fullName evidence="3">NAD(P)/FAD-dependent oxidoreductase</fullName>
    </submittedName>
</protein>
<keyword evidence="1" id="KW-0560">Oxidoreductase</keyword>
<dbReference type="PANTHER" id="PTHR42949">
    <property type="entry name" value="ANAEROBIC GLYCEROL-3-PHOSPHATE DEHYDROGENASE SUBUNIT B"/>
    <property type="match status" value="1"/>
</dbReference>
<dbReference type="InterPro" id="IPR036188">
    <property type="entry name" value="FAD/NAD-bd_sf"/>
</dbReference>
<dbReference type="AlphaFoldDB" id="A0A7V4XTZ3"/>
<dbReference type="InterPro" id="IPR017224">
    <property type="entry name" value="Opine_Oxase_asu/HCN_bsu"/>
</dbReference>
<proteinExistence type="predicted"/>
<dbReference type="InterPro" id="IPR041854">
    <property type="entry name" value="BFD-like_2Fe2S-bd_dom_sf"/>
</dbReference>
<accession>A0A7V4XTZ3</accession>
<organism evidence="3">
    <name type="scientific">Acidobacterium capsulatum</name>
    <dbReference type="NCBI Taxonomy" id="33075"/>
    <lineage>
        <taxon>Bacteria</taxon>
        <taxon>Pseudomonadati</taxon>
        <taxon>Acidobacteriota</taxon>
        <taxon>Terriglobia</taxon>
        <taxon>Terriglobales</taxon>
        <taxon>Acidobacteriaceae</taxon>
        <taxon>Acidobacterium</taxon>
    </lineage>
</organism>
<comment type="caution">
    <text evidence="3">The sequence shown here is derived from an EMBL/GenBank/DDBJ whole genome shotgun (WGS) entry which is preliminary data.</text>
</comment>
<evidence type="ECO:0000259" key="2">
    <source>
        <dbReference type="Pfam" id="PF07992"/>
    </source>
</evidence>
<reference evidence="3" key="1">
    <citation type="journal article" date="2020" name="mSystems">
        <title>Genome- and Community-Level Interaction Insights into Carbon Utilization and Element Cycling Functions of Hydrothermarchaeota in Hydrothermal Sediment.</title>
        <authorList>
            <person name="Zhou Z."/>
            <person name="Liu Y."/>
            <person name="Xu W."/>
            <person name="Pan J."/>
            <person name="Luo Z.H."/>
            <person name="Li M."/>
        </authorList>
    </citation>
    <scope>NUCLEOTIDE SEQUENCE [LARGE SCALE GENOMIC DNA]</scope>
    <source>
        <strain evidence="3">SpSt-855</strain>
    </source>
</reference>
<evidence type="ECO:0000256" key="1">
    <source>
        <dbReference type="ARBA" id="ARBA00023002"/>
    </source>
</evidence>